<dbReference type="NCBIfam" id="TIGR00798">
    <property type="entry name" value="mtc"/>
    <property type="match status" value="1"/>
</dbReference>
<evidence type="ECO:0000256" key="8">
    <source>
        <dbReference type="ARBA" id="ARBA00023136"/>
    </source>
</evidence>
<keyword evidence="6 9" id="KW-1133">Transmembrane helix</keyword>
<dbReference type="Proteomes" id="UP000053758">
    <property type="component" value="Unassembled WGS sequence"/>
</dbReference>
<evidence type="ECO:0000256" key="4">
    <source>
        <dbReference type="ARBA" id="ARBA00022692"/>
    </source>
</evidence>
<dbReference type="EMBL" id="DF830076">
    <property type="protein sequence ID" value="GAK65483.1"/>
    <property type="molecule type" value="Genomic_DNA"/>
</dbReference>
<dbReference type="HOGENOM" id="CLU_039425_0_0_1"/>
<keyword evidence="5" id="KW-0029">Amino-acid transport</keyword>
<dbReference type="GO" id="GO:0015075">
    <property type="term" value="F:monoatomic ion transmembrane transporter activity"/>
    <property type="evidence" value="ECO:0007669"/>
    <property type="project" value="InterPro"/>
</dbReference>
<dbReference type="GO" id="GO:0006865">
    <property type="term" value="P:amino acid transport"/>
    <property type="evidence" value="ECO:0007669"/>
    <property type="project" value="UniProtKB-KW"/>
</dbReference>
<protein>
    <recommendedName>
        <fullName evidence="9">Sidoreflexin</fullName>
    </recommendedName>
</protein>
<keyword evidence="3" id="KW-0813">Transport</keyword>
<feature type="transmembrane region" description="Helical" evidence="9">
    <location>
        <begin position="213"/>
        <end position="234"/>
    </location>
</feature>
<dbReference type="InterPro" id="IPR004686">
    <property type="entry name" value="Mtc"/>
</dbReference>
<evidence type="ECO:0000313" key="10">
    <source>
        <dbReference type="EMBL" id="GAK65483.1"/>
    </source>
</evidence>
<evidence type="ECO:0000313" key="11">
    <source>
        <dbReference type="Proteomes" id="UP000053758"/>
    </source>
</evidence>
<dbReference type="GO" id="GO:1990542">
    <property type="term" value="P:mitochondrial transmembrane transport"/>
    <property type="evidence" value="ECO:0007669"/>
    <property type="project" value="TreeGrafter"/>
</dbReference>
<dbReference type="GO" id="GO:0005743">
    <property type="term" value="C:mitochondrial inner membrane"/>
    <property type="evidence" value="ECO:0007669"/>
    <property type="project" value="TreeGrafter"/>
</dbReference>
<dbReference type="AlphaFoldDB" id="A0A081CFN7"/>
<dbReference type="PANTHER" id="PTHR11153:SF6">
    <property type="entry name" value="SIDEROFLEXIN-5"/>
    <property type="match status" value="1"/>
</dbReference>
<comment type="caution">
    <text evidence="9">Lacks conserved residue(s) required for the propagation of feature annotation.</text>
</comment>
<dbReference type="GeneID" id="26304638"/>
<keyword evidence="7 9" id="KW-0496">Mitochondrion</keyword>
<evidence type="ECO:0000256" key="5">
    <source>
        <dbReference type="ARBA" id="ARBA00022970"/>
    </source>
</evidence>
<evidence type="ECO:0000256" key="7">
    <source>
        <dbReference type="ARBA" id="ARBA00023128"/>
    </source>
</evidence>
<keyword evidence="11" id="KW-1185">Reference proteome</keyword>
<proteinExistence type="inferred from homology"/>
<reference evidence="10" key="1">
    <citation type="submission" date="2014-07" db="EMBL/GenBank/DDBJ databases">
        <title>Draft genome sequence of the yeast Pseudozyma antarctica JCM 10317 known as a producer of lipase B which used in a wide range of industrial applications.</title>
        <authorList>
            <person name="Morita T."/>
            <person name="Saika A."/>
            <person name="Koike H."/>
        </authorList>
    </citation>
    <scope>NUCLEOTIDE SEQUENCE</scope>
    <source>
        <strain evidence="10">JCM 10317</strain>
    </source>
</reference>
<gene>
    <name evidence="10" type="ORF">PAN0_009d3700</name>
</gene>
<dbReference type="Pfam" id="PF03820">
    <property type="entry name" value="SFXNs"/>
    <property type="match status" value="1"/>
</dbReference>
<keyword evidence="8 9" id="KW-0472">Membrane</keyword>
<keyword evidence="4 9" id="KW-0812">Transmembrane</keyword>
<evidence type="ECO:0000256" key="1">
    <source>
        <dbReference type="ARBA" id="ARBA00004225"/>
    </source>
</evidence>
<evidence type="ECO:0000256" key="3">
    <source>
        <dbReference type="ARBA" id="ARBA00022448"/>
    </source>
</evidence>
<accession>A0A081CFN7</accession>
<sequence>MRVGRASLRTTTNRQASLEMTTSAISPGGAVESTPLLSVARQRYAIHSPSEASTTSEYTPQADLVDITKDRYDLSTFKGRLLHFASVTSPLTLLASNAELKAAQETVASYEAKFPANRTTGTYLVPRSEAERYWKAKQLVDSSVHPDTGEVILLPFRMAAFVPTNLLVVGGMLMPNPSLAGIVFWQWVNQSLNVAVNYSNANKSVPMNMKEVGLAYAAATTSAVGIAVGMSRGVPKLRVSPGVKGVLTSLVPFVSVASAGIVNISCMRWKEIKDGVGVYIRDAEGNRHHVGDSSKAGQRAVAMTAASRVLTNIPTLILPPLALKFLQRARVIPASGALTRAVDLTLIGTSLLVFLPPAIATFPQVAKTSPQTLEPKFHHLTDPQGNPITQVEFNKGL</sequence>
<organism evidence="10">
    <name type="scientific">Pseudozyma antarctica</name>
    <name type="common">Yeast</name>
    <name type="synonym">Candida antarctica</name>
    <dbReference type="NCBI Taxonomy" id="84753"/>
    <lineage>
        <taxon>Eukaryota</taxon>
        <taxon>Fungi</taxon>
        <taxon>Dikarya</taxon>
        <taxon>Basidiomycota</taxon>
        <taxon>Ustilaginomycotina</taxon>
        <taxon>Ustilaginomycetes</taxon>
        <taxon>Ustilaginales</taxon>
        <taxon>Ustilaginaceae</taxon>
        <taxon>Moesziomyces</taxon>
    </lineage>
</organism>
<name>A0A081CFN7_PSEA2</name>
<dbReference type="RefSeq" id="XP_014656146.1">
    <property type="nucleotide sequence ID" value="XM_014800660.1"/>
</dbReference>
<evidence type="ECO:0000256" key="2">
    <source>
        <dbReference type="ARBA" id="ARBA00005974"/>
    </source>
</evidence>
<evidence type="ECO:0000256" key="6">
    <source>
        <dbReference type="ARBA" id="ARBA00022989"/>
    </source>
</evidence>
<dbReference type="PANTHER" id="PTHR11153">
    <property type="entry name" value="SIDEROFLEXIN"/>
    <property type="match status" value="1"/>
</dbReference>
<comment type="similarity">
    <text evidence="2 9">Belongs to the sideroflexin family.</text>
</comment>
<comment type="subcellular location">
    <subcellularLocation>
        <location evidence="1 9">Mitochondrion membrane</location>
        <topology evidence="1 9">Multi-pass membrane protein</topology>
    </subcellularLocation>
</comment>
<evidence type="ECO:0000256" key="9">
    <source>
        <dbReference type="RuleBase" id="RU362000"/>
    </source>
</evidence>